<dbReference type="EMBL" id="JAAMPC010000004">
    <property type="protein sequence ID" value="KAG2317788.1"/>
    <property type="molecule type" value="Genomic_DNA"/>
</dbReference>
<reference evidence="1 2" key="1">
    <citation type="submission" date="2020-02" db="EMBL/GenBank/DDBJ databases">
        <authorList>
            <person name="Ma Q."/>
            <person name="Huang Y."/>
            <person name="Song X."/>
            <person name="Pei D."/>
        </authorList>
    </citation>
    <scope>NUCLEOTIDE SEQUENCE [LARGE SCALE GENOMIC DNA]</scope>
    <source>
        <strain evidence="1">Sxm20200214</strain>
        <tissue evidence="1">Leaf</tissue>
    </source>
</reference>
<dbReference type="Proteomes" id="UP000886595">
    <property type="component" value="Unassembled WGS sequence"/>
</dbReference>
<dbReference type="OrthoDB" id="1108117at2759"/>
<sequence>MATLQPFLEKITAKLNSWTVKTLSFAGKVTLVSSGVYGMVNFWSSVFTLPKRFYEKVDSLCSGFLWKNSTRSASGARVSWASICKPKKEGGLGIRRLEEFQKSYWIISDSQRFSPTVRSMIRIRAEAAEFLRCSIGDGRTARFWHDFWTDLGPLIEAFGRRGPRDLRIALDAPVSAAVSEGEWRLPPARSEVAETLQVVLTTMEPPTLQRGNDVRTNLPNPSSLLSVADLLALPQVVSSTGLPVVLKLLLQSIVYCLWRERNSRIFAGSSISEAGVVAQVDRLLRDRLISLPSLSSSHRSLLQVYFALNHPP</sequence>
<proteinExistence type="predicted"/>
<evidence type="ECO:0000313" key="1">
    <source>
        <dbReference type="EMBL" id="KAG2317788.1"/>
    </source>
</evidence>
<evidence type="ECO:0000313" key="2">
    <source>
        <dbReference type="Proteomes" id="UP000886595"/>
    </source>
</evidence>
<gene>
    <name evidence="1" type="ORF">Bca52824_020910</name>
</gene>
<accession>A0A8X7VVV9</accession>
<dbReference type="PANTHER" id="PTHR33116:SF80">
    <property type="entry name" value="REVERSE TRANSCRIPTASE ZINC-BINDING DOMAIN-CONTAINING PROTEIN"/>
    <property type="match status" value="1"/>
</dbReference>
<name>A0A8X7VVV9_BRACI</name>
<keyword evidence="2" id="KW-1185">Reference proteome</keyword>
<organism evidence="1 2">
    <name type="scientific">Brassica carinata</name>
    <name type="common">Ethiopian mustard</name>
    <name type="synonym">Abyssinian cabbage</name>
    <dbReference type="NCBI Taxonomy" id="52824"/>
    <lineage>
        <taxon>Eukaryota</taxon>
        <taxon>Viridiplantae</taxon>
        <taxon>Streptophyta</taxon>
        <taxon>Embryophyta</taxon>
        <taxon>Tracheophyta</taxon>
        <taxon>Spermatophyta</taxon>
        <taxon>Magnoliopsida</taxon>
        <taxon>eudicotyledons</taxon>
        <taxon>Gunneridae</taxon>
        <taxon>Pentapetalae</taxon>
        <taxon>rosids</taxon>
        <taxon>malvids</taxon>
        <taxon>Brassicales</taxon>
        <taxon>Brassicaceae</taxon>
        <taxon>Brassiceae</taxon>
        <taxon>Brassica</taxon>
    </lineage>
</organism>
<dbReference type="PANTHER" id="PTHR33116">
    <property type="entry name" value="REVERSE TRANSCRIPTASE ZINC-BINDING DOMAIN-CONTAINING PROTEIN-RELATED-RELATED"/>
    <property type="match status" value="1"/>
</dbReference>
<dbReference type="AlphaFoldDB" id="A0A8X7VVV9"/>
<comment type="caution">
    <text evidence="1">The sequence shown here is derived from an EMBL/GenBank/DDBJ whole genome shotgun (WGS) entry which is preliminary data.</text>
</comment>
<protein>
    <submittedName>
        <fullName evidence="1">Uncharacterized protein</fullName>
    </submittedName>
</protein>